<protein>
    <submittedName>
        <fullName evidence="1">Outer membrane protein assembly factor BamB</fullName>
    </submittedName>
</protein>
<organism evidence="1 2">
    <name type="scientific">Streptomyces rishiriensis</name>
    <dbReference type="NCBI Taxonomy" id="68264"/>
    <lineage>
        <taxon>Bacteria</taxon>
        <taxon>Bacillati</taxon>
        <taxon>Actinomycetota</taxon>
        <taxon>Actinomycetes</taxon>
        <taxon>Kitasatosporales</taxon>
        <taxon>Streptomycetaceae</taxon>
        <taxon>Streptomyces</taxon>
    </lineage>
</organism>
<keyword evidence="2" id="KW-1185">Reference proteome</keyword>
<dbReference type="Gene3D" id="2.130.10.10">
    <property type="entry name" value="YVTN repeat-like/Quinoprotein amine dehydrogenase"/>
    <property type="match status" value="1"/>
</dbReference>
<gene>
    <name evidence="1" type="ORF">QF030_000432</name>
</gene>
<dbReference type="InterPro" id="IPR011047">
    <property type="entry name" value="Quinoprotein_ADH-like_sf"/>
</dbReference>
<sequence length="79" mass="8576">MGLSDRPQATDLDHDVETVYVTYDDGEIVGLDLHDGKVRWRQHLTVAGVPVVATALTVTEPSRLLIGTTDGRLLDCSTV</sequence>
<dbReference type="SUPFAM" id="SSF50998">
    <property type="entry name" value="Quinoprotein alcohol dehydrogenase-like"/>
    <property type="match status" value="1"/>
</dbReference>
<dbReference type="EMBL" id="JAUSWV010000001">
    <property type="protein sequence ID" value="MDQ0578254.1"/>
    <property type="molecule type" value="Genomic_DNA"/>
</dbReference>
<comment type="caution">
    <text evidence="1">The sequence shown here is derived from an EMBL/GenBank/DDBJ whole genome shotgun (WGS) entry which is preliminary data.</text>
</comment>
<dbReference type="InterPro" id="IPR015943">
    <property type="entry name" value="WD40/YVTN_repeat-like_dom_sf"/>
</dbReference>
<reference evidence="1 2" key="1">
    <citation type="submission" date="2023-07" db="EMBL/GenBank/DDBJ databases">
        <title>Comparative genomics of wheat-associated soil bacteria to identify genetic determinants of phenazine resistance.</title>
        <authorList>
            <person name="Mouncey N."/>
        </authorList>
    </citation>
    <scope>NUCLEOTIDE SEQUENCE [LARGE SCALE GENOMIC DNA]</scope>
    <source>
        <strain evidence="1 2">B2I6</strain>
    </source>
</reference>
<evidence type="ECO:0000313" key="1">
    <source>
        <dbReference type="EMBL" id="MDQ0578254.1"/>
    </source>
</evidence>
<dbReference type="RefSeq" id="WP_307160880.1">
    <property type="nucleotide sequence ID" value="NZ_JAUSWV010000001.1"/>
</dbReference>
<proteinExistence type="predicted"/>
<name>A0ABU0NGN0_STRRH</name>
<accession>A0ABU0NGN0</accession>
<evidence type="ECO:0000313" key="2">
    <source>
        <dbReference type="Proteomes" id="UP001230654"/>
    </source>
</evidence>
<dbReference type="Proteomes" id="UP001230654">
    <property type="component" value="Unassembled WGS sequence"/>
</dbReference>